<dbReference type="RefSeq" id="WP_203726853.1">
    <property type="nucleotide sequence ID" value="NZ_BAAATX010000014.1"/>
</dbReference>
<feature type="coiled-coil region" evidence="9">
    <location>
        <begin position="32"/>
        <end position="108"/>
    </location>
</feature>
<evidence type="ECO:0000313" key="10">
    <source>
        <dbReference type="EMBL" id="GIE01254.1"/>
    </source>
</evidence>
<comment type="subcellular location">
    <subcellularLocation>
        <location evidence="1">Cytoplasm</location>
    </subcellularLocation>
</comment>
<dbReference type="PANTHER" id="PTHR35794">
    <property type="entry name" value="CELL DIVISION PROTEIN DIVIVA"/>
    <property type="match status" value="1"/>
</dbReference>
<evidence type="ECO:0000256" key="9">
    <source>
        <dbReference type="SAM" id="Coils"/>
    </source>
</evidence>
<evidence type="ECO:0000313" key="11">
    <source>
        <dbReference type="Proteomes" id="UP000637628"/>
    </source>
</evidence>
<keyword evidence="4" id="KW-0963">Cytoplasm</keyword>
<evidence type="ECO:0000256" key="7">
    <source>
        <dbReference type="ARBA" id="ARBA00023306"/>
    </source>
</evidence>
<evidence type="ECO:0000256" key="4">
    <source>
        <dbReference type="ARBA" id="ARBA00022490"/>
    </source>
</evidence>
<evidence type="ECO:0000256" key="2">
    <source>
        <dbReference type="ARBA" id="ARBA00009008"/>
    </source>
</evidence>
<evidence type="ECO:0000256" key="3">
    <source>
        <dbReference type="ARBA" id="ARBA00018787"/>
    </source>
</evidence>
<dbReference type="InterPro" id="IPR019933">
    <property type="entry name" value="DivIVA_domain"/>
</dbReference>
<dbReference type="Proteomes" id="UP000637628">
    <property type="component" value="Unassembled WGS sequence"/>
</dbReference>
<name>A0ABQ3YUU1_9ACTN</name>
<dbReference type="InterPro" id="IPR007793">
    <property type="entry name" value="DivIVA_fam"/>
</dbReference>
<evidence type="ECO:0000256" key="8">
    <source>
        <dbReference type="ARBA" id="ARBA00031737"/>
    </source>
</evidence>
<keyword evidence="7" id="KW-0131">Cell cycle</keyword>
<reference evidence="10 11" key="1">
    <citation type="submission" date="2021-01" db="EMBL/GenBank/DDBJ databases">
        <title>Whole genome shotgun sequence of Actinoplanes durhamensis NBRC 14914.</title>
        <authorList>
            <person name="Komaki H."/>
            <person name="Tamura T."/>
        </authorList>
    </citation>
    <scope>NUCLEOTIDE SEQUENCE [LARGE SCALE GENOMIC DNA]</scope>
    <source>
        <strain evidence="10 11">NBRC 14914</strain>
    </source>
</reference>
<comment type="caution">
    <text evidence="10">The sequence shown here is derived from an EMBL/GenBank/DDBJ whole genome shotgun (WGS) entry which is preliminary data.</text>
</comment>
<keyword evidence="6 9" id="KW-0175">Coiled coil</keyword>
<dbReference type="NCBIfam" id="TIGR03544">
    <property type="entry name" value="DivI1A_domain"/>
    <property type="match status" value="1"/>
</dbReference>
<dbReference type="PANTHER" id="PTHR35794:SF2">
    <property type="entry name" value="CELL DIVISION PROTEIN DIVIVA"/>
    <property type="match status" value="1"/>
</dbReference>
<evidence type="ECO:0000256" key="6">
    <source>
        <dbReference type="ARBA" id="ARBA00023054"/>
    </source>
</evidence>
<evidence type="ECO:0000256" key="5">
    <source>
        <dbReference type="ARBA" id="ARBA00022618"/>
    </source>
</evidence>
<dbReference type="Gene3D" id="6.10.250.660">
    <property type="match status" value="1"/>
</dbReference>
<organism evidence="10 11">
    <name type="scientific">Paractinoplanes durhamensis</name>
    <dbReference type="NCBI Taxonomy" id="113563"/>
    <lineage>
        <taxon>Bacteria</taxon>
        <taxon>Bacillati</taxon>
        <taxon>Actinomycetota</taxon>
        <taxon>Actinomycetes</taxon>
        <taxon>Micromonosporales</taxon>
        <taxon>Micromonosporaceae</taxon>
        <taxon>Paractinoplanes</taxon>
    </lineage>
</organism>
<comment type="similarity">
    <text evidence="2">Belongs to the DivIVA family.</text>
</comment>
<proteinExistence type="inferred from homology"/>
<sequence>MPLTPADIHNREFRKASLGRRGYDEEQVDSLLDEVTLEMIKLLEENAALQSQGGAATASPAETQVITNGVMAELSAATAQLQGLSRACDQAEQKARALQRRLEEARQARAAAPAPVAQHSDDNGEGMLAMAQRTADNYMTQAQEESHSLLGEARDQCDQLTREARDRANDLEQKTRRRHREATAQLETKRAGLIVEIDEMTDFIANYRTALEQHIRRQTNHLDGVTEPAASFESRSAAI</sequence>
<protein>
    <recommendedName>
        <fullName evidence="3">Cell wall synthesis protein Wag31</fullName>
    </recommendedName>
    <alternativeName>
        <fullName evidence="8">Antigen 84</fullName>
    </alternativeName>
</protein>
<keyword evidence="11" id="KW-1185">Reference proteome</keyword>
<dbReference type="Pfam" id="PF05103">
    <property type="entry name" value="DivIVA"/>
    <property type="match status" value="1"/>
</dbReference>
<keyword evidence="5" id="KW-0132">Cell division</keyword>
<evidence type="ECO:0000256" key="1">
    <source>
        <dbReference type="ARBA" id="ARBA00004496"/>
    </source>
</evidence>
<dbReference type="EMBL" id="BOML01000021">
    <property type="protein sequence ID" value="GIE01254.1"/>
    <property type="molecule type" value="Genomic_DNA"/>
</dbReference>
<accession>A0ABQ3YUU1</accession>
<gene>
    <name evidence="10" type="primary">wag31_1</name>
    <name evidence="10" type="ORF">Adu01nite_26040</name>
</gene>